<sequence>MPAPLDEPELAWIMGHAWRHNAYLSDATVAWMDLVRETYQNE</sequence>
<dbReference type="EMBL" id="BTFW01000001">
    <property type="protein sequence ID" value="GMM61582.1"/>
    <property type="molecule type" value="Genomic_DNA"/>
</dbReference>
<reference evidence="1 2" key="1">
    <citation type="submission" date="2023-06" db="EMBL/GenBank/DDBJ databases">
        <title>Draft genome sequence of Novosphingobium sp. strain IK01.</title>
        <authorList>
            <person name="Hatamoto M."/>
            <person name="Ikarashi T."/>
            <person name="Yamaguchi T."/>
        </authorList>
    </citation>
    <scope>NUCLEOTIDE SEQUENCE [LARGE SCALE GENOMIC DNA]</scope>
    <source>
        <strain evidence="1 2">IK01</strain>
    </source>
</reference>
<gene>
    <name evidence="1" type="ORF">NUTIK01_23590</name>
</gene>
<accession>A0ABQ6P9K0</accession>
<keyword evidence="2" id="KW-1185">Reference proteome</keyword>
<proteinExistence type="predicted"/>
<dbReference type="Proteomes" id="UP001187221">
    <property type="component" value="Unassembled WGS sequence"/>
</dbReference>
<evidence type="ECO:0000313" key="1">
    <source>
        <dbReference type="EMBL" id="GMM61582.1"/>
    </source>
</evidence>
<protein>
    <recommendedName>
        <fullName evidence="3">LysR family transcriptional regulator</fullName>
    </recommendedName>
</protein>
<comment type="caution">
    <text evidence="1">The sequence shown here is derived from an EMBL/GenBank/DDBJ whole genome shotgun (WGS) entry which is preliminary data.</text>
</comment>
<evidence type="ECO:0008006" key="3">
    <source>
        <dbReference type="Google" id="ProtNLM"/>
    </source>
</evidence>
<name>A0ABQ6P9K0_9SPHN</name>
<evidence type="ECO:0000313" key="2">
    <source>
        <dbReference type="Proteomes" id="UP001187221"/>
    </source>
</evidence>
<organism evidence="1 2">
    <name type="scientific">Novosphingobium pituita</name>
    <dbReference type="NCBI Taxonomy" id="3056842"/>
    <lineage>
        <taxon>Bacteria</taxon>
        <taxon>Pseudomonadati</taxon>
        <taxon>Pseudomonadota</taxon>
        <taxon>Alphaproteobacteria</taxon>
        <taxon>Sphingomonadales</taxon>
        <taxon>Sphingomonadaceae</taxon>
        <taxon>Novosphingobium</taxon>
    </lineage>
</organism>